<feature type="transmembrane region" description="Helical" evidence="2">
    <location>
        <begin position="147"/>
        <end position="165"/>
    </location>
</feature>
<dbReference type="AlphaFoldDB" id="A0A917JN42"/>
<dbReference type="InterPro" id="IPR011990">
    <property type="entry name" value="TPR-like_helical_dom_sf"/>
</dbReference>
<feature type="transmembrane region" description="Helical" evidence="2">
    <location>
        <begin position="20"/>
        <end position="40"/>
    </location>
</feature>
<dbReference type="InterPro" id="IPR019734">
    <property type="entry name" value="TPR_rpt"/>
</dbReference>
<proteinExistence type="predicted"/>
<evidence type="ECO:0008006" key="5">
    <source>
        <dbReference type="Google" id="ProtNLM"/>
    </source>
</evidence>
<dbReference type="PROSITE" id="PS50005">
    <property type="entry name" value="TPR"/>
    <property type="match status" value="1"/>
</dbReference>
<evidence type="ECO:0000256" key="2">
    <source>
        <dbReference type="SAM" id="Phobius"/>
    </source>
</evidence>
<name>A0A917JN42_9GAMM</name>
<evidence type="ECO:0000313" key="4">
    <source>
        <dbReference type="Proteomes" id="UP000613743"/>
    </source>
</evidence>
<keyword evidence="4" id="KW-1185">Reference proteome</keyword>
<protein>
    <recommendedName>
        <fullName evidence="5">Tetratricopeptide repeat protein</fullName>
    </recommendedName>
</protein>
<keyword evidence="2" id="KW-0472">Membrane</keyword>
<comment type="caution">
    <text evidence="3">The sequence shown here is derived from an EMBL/GenBank/DDBJ whole genome shotgun (WGS) entry which is preliminary data.</text>
</comment>
<keyword evidence="1" id="KW-0802">TPR repeat</keyword>
<sequence length="385" mass="45465">MVESDAQEFTSEIEYFTASTYKLVMMSFLTMGIYNQYWFYKNWVAIKKSEKPEILPFWRAIFAQLWSYSVFFRVQRDVNERNISLSVFAGASAFIYFFMQALWKLPELYWILGMFSFLPLVPANRAAAELNREKFGLSMKNKKITKWNLLLIIFFAPLLVFNTVISTPTYTNYLLAEDSFEKGEFHQSKILYEKSIESCSTSFLFGWYEYEIRFSYGRMLNEYSKISESSSDLFLESRLQFEWVIDYLDENPELISTKAQALSNLANTYQQQAAATDSNEEYFKLLEVAFRIYRESAEQLEVNQDWKNLSYTYYNLGQTSDWYGDVGEAIKWLEKAVELDKKFGFSQDFKEDSEYLNSLKDKYKEINESKRDFEAEVEEKAPSST</sequence>
<dbReference type="SMART" id="SM00028">
    <property type="entry name" value="TPR"/>
    <property type="match status" value="2"/>
</dbReference>
<reference evidence="3" key="1">
    <citation type="journal article" date="2014" name="Int. J. Syst. Evol. Microbiol.">
        <title>Complete genome sequence of Corynebacterium casei LMG S-19264T (=DSM 44701T), isolated from a smear-ripened cheese.</title>
        <authorList>
            <consortium name="US DOE Joint Genome Institute (JGI-PGF)"/>
            <person name="Walter F."/>
            <person name="Albersmeier A."/>
            <person name="Kalinowski J."/>
            <person name="Ruckert C."/>
        </authorList>
    </citation>
    <scope>NUCLEOTIDE SEQUENCE</scope>
    <source>
        <strain evidence="3">JCM 30804</strain>
    </source>
</reference>
<keyword evidence="2" id="KW-0812">Transmembrane</keyword>
<dbReference type="Proteomes" id="UP000613743">
    <property type="component" value="Unassembled WGS sequence"/>
</dbReference>
<evidence type="ECO:0000256" key="1">
    <source>
        <dbReference type="PROSITE-ProRule" id="PRU00339"/>
    </source>
</evidence>
<feature type="transmembrane region" description="Helical" evidence="2">
    <location>
        <begin position="109"/>
        <end position="127"/>
    </location>
</feature>
<evidence type="ECO:0000313" key="3">
    <source>
        <dbReference type="EMBL" id="GGI74636.1"/>
    </source>
</evidence>
<feature type="repeat" description="TPR" evidence="1">
    <location>
        <begin position="310"/>
        <end position="343"/>
    </location>
</feature>
<feature type="transmembrane region" description="Helical" evidence="2">
    <location>
        <begin position="83"/>
        <end position="103"/>
    </location>
</feature>
<reference evidence="3" key="2">
    <citation type="submission" date="2020-09" db="EMBL/GenBank/DDBJ databases">
        <authorList>
            <person name="Sun Q."/>
            <person name="Ohkuma M."/>
        </authorList>
    </citation>
    <scope>NUCLEOTIDE SEQUENCE</scope>
    <source>
        <strain evidence="3">JCM 30804</strain>
    </source>
</reference>
<organism evidence="3 4">
    <name type="scientific">Shewanella gelidii</name>
    <dbReference type="NCBI Taxonomy" id="1642821"/>
    <lineage>
        <taxon>Bacteria</taxon>
        <taxon>Pseudomonadati</taxon>
        <taxon>Pseudomonadota</taxon>
        <taxon>Gammaproteobacteria</taxon>
        <taxon>Alteromonadales</taxon>
        <taxon>Shewanellaceae</taxon>
        <taxon>Shewanella</taxon>
    </lineage>
</organism>
<dbReference type="EMBL" id="BMPZ01000002">
    <property type="protein sequence ID" value="GGI74636.1"/>
    <property type="molecule type" value="Genomic_DNA"/>
</dbReference>
<keyword evidence="2" id="KW-1133">Transmembrane helix</keyword>
<gene>
    <name evidence="3" type="ORF">GCM10009332_10090</name>
</gene>
<dbReference type="Gene3D" id="1.25.40.10">
    <property type="entry name" value="Tetratricopeptide repeat domain"/>
    <property type="match status" value="1"/>
</dbReference>
<dbReference type="SUPFAM" id="SSF48452">
    <property type="entry name" value="TPR-like"/>
    <property type="match status" value="1"/>
</dbReference>
<accession>A0A917JN42</accession>